<evidence type="ECO:0000256" key="8">
    <source>
        <dbReference type="ARBA" id="ARBA00045608"/>
    </source>
</evidence>
<keyword evidence="11" id="KW-1185">Reference proteome</keyword>
<gene>
    <name evidence="10" type="primary">SPCS2</name>
</gene>
<evidence type="ECO:0000256" key="1">
    <source>
        <dbReference type="ARBA" id="ARBA00004477"/>
    </source>
</evidence>
<dbReference type="GO" id="GO:0045047">
    <property type="term" value="P:protein targeting to ER"/>
    <property type="evidence" value="ECO:0007669"/>
    <property type="project" value="TreeGrafter"/>
</dbReference>
<feature type="transmembrane region" description="Helical" evidence="9">
    <location>
        <begin position="255"/>
        <end position="275"/>
    </location>
</feature>
<reference evidence="11" key="1">
    <citation type="submission" date="2017-10" db="EMBL/GenBank/DDBJ databases">
        <title>A new Pekin duck reference genome.</title>
        <authorList>
            <person name="Hou Z.-C."/>
            <person name="Zhou Z.-K."/>
            <person name="Zhu F."/>
            <person name="Hou S.-S."/>
        </authorList>
    </citation>
    <scope>NUCLEOTIDE SEQUENCE [LARGE SCALE GENOMIC DNA]</scope>
</reference>
<accession>A0A493SWB5</accession>
<dbReference type="Ensembl" id="ENSAPLT00000041439.1">
    <property type="protein sequence ID" value="ENSAPLP00000017881.1"/>
    <property type="gene ID" value="ENSAPLG00000006232.2"/>
</dbReference>
<evidence type="ECO:0000256" key="3">
    <source>
        <dbReference type="ARBA" id="ARBA00017057"/>
    </source>
</evidence>
<dbReference type="Proteomes" id="UP000016666">
    <property type="component" value="Unassembled WGS sequence"/>
</dbReference>
<dbReference type="Pfam" id="PF06703">
    <property type="entry name" value="SPC25"/>
    <property type="match status" value="1"/>
</dbReference>
<keyword evidence="6 9" id="KW-1133">Transmembrane helix</keyword>
<dbReference type="GO" id="GO:0006465">
    <property type="term" value="P:signal peptide processing"/>
    <property type="evidence" value="ECO:0007669"/>
    <property type="project" value="UniProtKB-UniRule"/>
</dbReference>
<evidence type="ECO:0000313" key="10">
    <source>
        <dbReference type="Ensembl" id="ENSAPLP00000017881.1"/>
    </source>
</evidence>
<dbReference type="GO" id="GO:0005787">
    <property type="term" value="C:signal peptidase complex"/>
    <property type="evidence" value="ECO:0007669"/>
    <property type="project" value="UniProtKB-UniRule"/>
</dbReference>
<evidence type="ECO:0000256" key="9">
    <source>
        <dbReference type="RuleBase" id="RU368033"/>
    </source>
</evidence>
<dbReference type="PANTHER" id="PTHR13085:SF0">
    <property type="entry name" value="SIGNAL PEPTIDASE COMPLEX SUBUNIT 2"/>
    <property type="match status" value="1"/>
</dbReference>
<dbReference type="AlphaFoldDB" id="A0A493SWB5"/>
<dbReference type="GeneTree" id="ENSGT00440000038181"/>
<dbReference type="InterPro" id="IPR009582">
    <property type="entry name" value="Spc2/SPCS2"/>
</dbReference>
<feature type="transmembrane region" description="Helical" evidence="9">
    <location>
        <begin position="287"/>
        <end position="305"/>
    </location>
</feature>
<protein>
    <recommendedName>
        <fullName evidence="3 9">Signal peptidase complex subunit 2</fullName>
    </recommendedName>
</protein>
<proteinExistence type="inferred from homology"/>
<keyword evidence="7 9" id="KW-0472">Membrane</keyword>
<evidence type="ECO:0000256" key="4">
    <source>
        <dbReference type="ARBA" id="ARBA00022692"/>
    </source>
</evidence>
<reference evidence="10" key="2">
    <citation type="submission" date="2025-08" db="UniProtKB">
        <authorList>
            <consortium name="Ensembl"/>
        </authorList>
    </citation>
    <scope>IDENTIFICATION</scope>
</reference>
<reference evidence="10" key="3">
    <citation type="submission" date="2025-09" db="UniProtKB">
        <authorList>
            <consortium name="Ensembl"/>
        </authorList>
    </citation>
    <scope>IDENTIFICATION</scope>
</reference>
<evidence type="ECO:0000256" key="6">
    <source>
        <dbReference type="ARBA" id="ARBA00022989"/>
    </source>
</evidence>
<keyword evidence="5 9" id="KW-0256">Endoplasmic reticulum</keyword>
<sequence length="400" mass="45245">LHCLRVQRPKRAVSCRVIIKATGCETRLRGEQKERGRGEKGEVWALPRFRGVLKLPPGFVSCLGRVRRGLGEGELPLGSFPRWGGEVRPLFWCLFTRFLTERSRIPPACRLAPCCCALVDLFWLPLSASFCSSPTASALSAARSPAGQPESFREELCCGRSNLREHRDRGKGEAKASPWLQARSADVSPLRDPKSCHEGFTCHLCKSCFSSRWKIDDKPVKIDKWDGSAVKNSLDDSAKKVLLEKYKYVENFRLIDGRLIICTISCLFAIVALIWDYLHPFPESKPVLAFCVVSYFVMMGILTIYTSYKEKSIFLVAHRKDPAGMDPDDVWQLSSSLKRFDDKYTLKLTFISGKTKQQREAEFTKSIAKFFDANGTLVMEAYEPEVSKLHDSLALERKTK</sequence>
<evidence type="ECO:0000313" key="11">
    <source>
        <dbReference type="Proteomes" id="UP000016666"/>
    </source>
</evidence>
<evidence type="ECO:0000256" key="5">
    <source>
        <dbReference type="ARBA" id="ARBA00022824"/>
    </source>
</evidence>
<organism evidence="10 11">
    <name type="scientific">Anas platyrhynchos platyrhynchos</name>
    <name type="common">Northern mallard</name>
    <dbReference type="NCBI Taxonomy" id="8840"/>
    <lineage>
        <taxon>Eukaryota</taxon>
        <taxon>Metazoa</taxon>
        <taxon>Chordata</taxon>
        <taxon>Craniata</taxon>
        <taxon>Vertebrata</taxon>
        <taxon>Euteleostomi</taxon>
        <taxon>Archelosauria</taxon>
        <taxon>Archosauria</taxon>
        <taxon>Dinosauria</taxon>
        <taxon>Saurischia</taxon>
        <taxon>Theropoda</taxon>
        <taxon>Coelurosauria</taxon>
        <taxon>Aves</taxon>
        <taxon>Neognathae</taxon>
        <taxon>Galloanserae</taxon>
        <taxon>Anseriformes</taxon>
        <taxon>Anatidae</taxon>
        <taxon>Anatinae</taxon>
        <taxon>Anas</taxon>
    </lineage>
</organism>
<name>A0A493SWB5_ANAPP</name>
<comment type="similarity">
    <text evidence="2 9">Belongs to the SPCS2 family.</text>
</comment>
<dbReference type="GO" id="GO:0008233">
    <property type="term" value="F:peptidase activity"/>
    <property type="evidence" value="ECO:0007669"/>
    <property type="project" value="UniProtKB-UniRule"/>
</dbReference>
<dbReference type="PANTHER" id="PTHR13085">
    <property type="entry name" value="MICROSOMAL SIGNAL PEPTIDASE 25 KDA SUBUNIT"/>
    <property type="match status" value="1"/>
</dbReference>
<keyword evidence="4 9" id="KW-0812">Transmembrane</keyword>
<evidence type="ECO:0000256" key="7">
    <source>
        <dbReference type="ARBA" id="ARBA00023136"/>
    </source>
</evidence>
<evidence type="ECO:0000256" key="2">
    <source>
        <dbReference type="ARBA" id="ARBA00007324"/>
    </source>
</evidence>
<dbReference type="STRING" id="8840.ENSAPLP00000017881"/>
<comment type="function">
    <text evidence="8 9">Component of the signal peptidase complex (SPC) which catalyzes the cleavage of N-terminal signal sequences from nascent proteins as they are translocated into the lumen of the endoplasmic reticulum. Enhances the enzymatic activity of SPC and facilitates the interactions between different components of the translocation site.</text>
</comment>
<comment type="subcellular location">
    <subcellularLocation>
        <location evidence="1 9">Endoplasmic reticulum membrane</location>
        <topology evidence="1 9">Multi-pass membrane protein</topology>
    </subcellularLocation>
</comment>